<gene>
    <name evidence="1" type="ORF">O3P69_010178</name>
</gene>
<proteinExistence type="predicted"/>
<evidence type="ECO:0000313" key="2">
    <source>
        <dbReference type="Proteomes" id="UP001487740"/>
    </source>
</evidence>
<evidence type="ECO:0000313" key="1">
    <source>
        <dbReference type="EMBL" id="KAK8390315.1"/>
    </source>
</evidence>
<accession>A0AAW0TUT2</accession>
<keyword evidence="2" id="KW-1185">Reference proteome</keyword>
<reference evidence="1 2" key="1">
    <citation type="submission" date="2023-03" db="EMBL/GenBank/DDBJ databases">
        <title>High-quality genome of Scylla paramamosain provides insights in environmental adaptation.</title>
        <authorList>
            <person name="Zhang L."/>
        </authorList>
    </citation>
    <scope>NUCLEOTIDE SEQUENCE [LARGE SCALE GENOMIC DNA]</scope>
    <source>
        <strain evidence="1">LZ_2023a</strain>
        <tissue evidence="1">Muscle</tissue>
    </source>
</reference>
<organism evidence="1 2">
    <name type="scientific">Scylla paramamosain</name>
    <name type="common">Mud crab</name>
    <dbReference type="NCBI Taxonomy" id="85552"/>
    <lineage>
        <taxon>Eukaryota</taxon>
        <taxon>Metazoa</taxon>
        <taxon>Ecdysozoa</taxon>
        <taxon>Arthropoda</taxon>
        <taxon>Crustacea</taxon>
        <taxon>Multicrustacea</taxon>
        <taxon>Malacostraca</taxon>
        <taxon>Eumalacostraca</taxon>
        <taxon>Eucarida</taxon>
        <taxon>Decapoda</taxon>
        <taxon>Pleocyemata</taxon>
        <taxon>Brachyura</taxon>
        <taxon>Eubrachyura</taxon>
        <taxon>Portunoidea</taxon>
        <taxon>Portunidae</taxon>
        <taxon>Portuninae</taxon>
        <taxon>Scylla</taxon>
    </lineage>
</organism>
<comment type="caution">
    <text evidence="1">The sequence shown here is derived from an EMBL/GenBank/DDBJ whole genome shotgun (WGS) entry which is preliminary data.</text>
</comment>
<dbReference type="Proteomes" id="UP001487740">
    <property type="component" value="Unassembled WGS sequence"/>
</dbReference>
<dbReference type="EMBL" id="JARAKH010000025">
    <property type="protein sequence ID" value="KAK8390315.1"/>
    <property type="molecule type" value="Genomic_DNA"/>
</dbReference>
<name>A0AAW0TUT2_SCYPA</name>
<protein>
    <submittedName>
        <fullName evidence="1">Uncharacterized protein</fullName>
    </submittedName>
</protein>
<sequence>MAAEIVSLSTAQHVRVAFARRDLDSVYRAPFPKWTATPHGRVKSVNRHVLAKDVKRWETCQQRLKEPDKCLFTSAVAFVGYRTKAVNASFNGSGDLMRMRRYTSPSSNREYCKTLAFSEVLSGPSSSGGPNYFTIMFSKVAKKDDDALQYLSTEQIQELVYCLNKRKENVPTEGNLKMNVNIKKKNLELLEAKKEGRRCRRLGSGWRQQRPVALDNRLRQRWYRRLWFGR</sequence>
<dbReference type="AlphaFoldDB" id="A0AAW0TUT2"/>